<comment type="caution">
    <text evidence="1">The sequence shown here is derived from an EMBL/GenBank/DDBJ whole genome shotgun (WGS) entry which is preliminary data.</text>
</comment>
<sequence>MRRRWLARLLYFSLLIFIVIAVDRAALYLGTTQSLPAVELPSRVKRQFWNSSSDLGVRIIRPVYAIIPETRDGRKNVTVVLTIWLKRVGARASLYDLAHQAQDSIRLMVWADNPFDLHSRQFGHLKMPVDHADWMPNLLFETSTPGPVLRAEYEPQAMHMRMVIDHIIRPYSFRVDLPDGVGDCFKIVEVSYPMHKASICLPPAKLEPMCEWLAPPAKYNTTYPALYTAIGAVRHTDSTRDWVGYQDQVAAQLWNYVTYQVAMGASGLLLYADELQRSYLSRNPNTAELMQRGHLRLIEWDMHERGHMDDDGRGRPLGYNYDQALFASHVNLGLSACGSNLWVIVTDIDEYIYIPKPGWRWPEPLHKCMAPAAPNITIHSLQRFEVLPSSIPVEEERRYWITPGTLGGQAPGSSSGSGINSDGVNVSFVHPLKFYDRVFAKPLSRIHGKAVVQPAARVVLFFVHDAVPLHGTTQLVHHKCMVLLHVPNFHGGRRQPSDDIMLQPFRNWVFAGRDVNEAMAGVEE</sequence>
<dbReference type="EMBL" id="BSDZ01000022">
    <property type="protein sequence ID" value="GLI65061.1"/>
    <property type="molecule type" value="Genomic_DNA"/>
</dbReference>
<evidence type="ECO:0008006" key="3">
    <source>
        <dbReference type="Google" id="ProtNLM"/>
    </source>
</evidence>
<protein>
    <recommendedName>
        <fullName evidence="3">Glycosyltransferase family 92 protein</fullName>
    </recommendedName>
</protein>
<evidence type="ECO:0000313" key="1">
    <source>
        <dbReference type="EMBL" id="GLI65061.1"/>
    </source>
</evidence>
<name>A0ABQ5S770_9CHLO</name>
<evidence type="ECO:0000313" key="2">
    <source>
        <dbReference type="Proteomes" id="UP001165090"/>
    </source>
</evidence>
<accession>A0ABQ5S770</accession>
<gene>
    <name evidence="1" type="ORF">VaNZ11_008475</name>
</gene>
<keyword evidence="2" id="KW-1185">Reference proteome</keyword>
<reference evidence="1 2" key="1">
    <citation type="journal article" date="2023" name="IScience">
        <title>Expanded male sex-determining region conserved during the evolution of homothallism in the green alga Volvox.</title>
        <authorList>
            <person name="Yamamoto K."/>
            <person name="Matsuzaki R."/>
            <person name="Mahakham W."/>
            <person name="Heman W."/>
            <person name="Sekimoto H."/>
            <person name="Kawachi M."/>
            <person name="Minakuchi Y."/>
            <person name="Toyoda A."/>
            <person name="Nozaki H."/>
        </authorList>
    </citation>
    <scope>NUCLEOTIDE SEQUENCE [LARGE SCALE GENOMIC DNA]</scope>
    <source>
        <strain evidence="1 2">NIES-4468</strain>
    </source>
</reference>
<organism evidence="1 2">
    <name type="scientific">Volvox africanus</name>
    <dbReference type="NCBI Taxonomy" id="51714"/>
    <lineage>
        <taxon>Eukaryota</taxon>
        <taxon>Viridiplantae</taxon>
        <taxon>Chlorophyta</taxon>
        <taxon>core chlorophytes</taxon>
        <taxon>Chlorophyceae</taxon>
        <taxon>CS clade</taxon>
        <taxon>Chlamydomonadales</taxon>
        <taxon>Volvocaceae</taxon>
        <taxon>Volvox</taxon>
    </lineage>
</organism>
<dbReference type="Proteomes" id="UP001165090">
    <property type="component" value="Unassembled WGS sequence"/>
</dbReference>
<proteinExistence type="predicted"/>